<comment type="caution">
    <text evidence="3">The sequence shown here is derived from an EMBL/GenBank/DDBJ whole genome shotgun (WGS) entry which is preliminary data.</text>
</comment>
<dbReference type="GO" id="GO:0016740">
    <property type="term" value="F:transferase activity"/>
    <property type="evidence" value="ECO:0007669"/>
    <property type="project" value="UniProtKB-KW"/>
</dbReference>
<gene>
    <name evidence="3" type="ORF">HND93_35540</name>
</gene>
<dbReference type="EMBL" id="JABFDB010000051">
    <property type="protein sequence ID" value="NYZ25047.1"/>
    <property type="molecule type" value="Genomic_DNA"/>
</dbReference>
<evidence type="ECO:0000259" key="2">
    <source>
        <dbReference type="Pfam" id="PF12804"/>
    </source>
</evidence>
<dbReference type="Pfam" id="PF12804">
    <property type="entry name" value="NTP_transf_3"/>
    <property type="match status" value="1"/>
</dbReference>
<evidence type="ECO:0000313" key="4">
    <source>
        <dbReference type="Proteomes" id="UP000584642"/>
    </source>
</evidence>
<reference evidence="3 4" key="1">
    <citation type="submission" date="2020-05" db="EMBL/GenBank/DDBJ databases">
        <title>Azospirillum oleiclasticum sp. nov, a nitrogen-fixing and heavy crude oil-emulsifying bacterium isolated from the crude oil of Yumen Oilfield.</title>
        <authorList>
            <person name="Wu D."/>
            <person name="Cai M."/>
            <person name="Zhang X."/>
        </authorList>
    </citation>
    <scope>NUCLEOTIDE SEQUENCE [LARGE SCALE GENOMIC DNA]</scope>
    <source>
        <strain evidence="3 4">ROY-1-1-2</strain>
    </source>
</reference>
<organism evidence="3 4">
    <name type="scientific">Azospirillum oleiclasticum</name>
    <dbReference type="NCBI Taxonomy" id="2735135"/>
    <lineage>
        <taxon>Bacteria</taxon>
        <taxon>Pseudomonadati</taxon>
        <taxon>Pseudomonadota</taxon>
        <taxon>Alphaproteobacteria</taxon>
        <taxon>Rhodospirillales</taxon>
        <taxon>Azospirillaceae</taxon>
        <taxon>Azospirillum</taxon>
    </lineage>
</organism>
<keyword evidence="3" id="KW-0808">Transferase</keyword>
<dbReference type="SUPFAM" id="SSF53448">
    <property type="entry name" value="Nucleotide-diphospho-sugar transferases"/>
    <property type="match status" value="1"/>
</dbReference>
<dbReference type="Gene3D" id="3.90.550.10">
    <property type="entry name" value="Spore Coat Polysaccharide Biosynthesis Protein SpsA, Chain A"/>
    <property type="match status" value="1"/>
</dbReference>
<evidence type="ECO:0000313" key="3">
    <source>
        <dbReference type="EMBL" id="NYZ25047.1"/>
    </source>
</evidence>
<dbReference type="InterPro" id="IPR029044">
    <property type="entry name" value="Nucleotide-diphossugar_trans"/>
</dbReference>
<evidence type="ECO:0000256" key="1">
    <source>
        <dbReference type="ARBA" id="ARBA00022842"/>
    </source>
</evidence>
<protein>
    <submittedName>
        <fullName evidence="3">NTP transferase domain-containing protein</fullName>
    </submittedName>
</protein>
<sequence>MPTRTAMRTVVIPMAGRGSRFRSVHDTKVLYPVPPRAEPMFAHAVSTLGFAFDRLVLICQRAHGIPALAREHLPWVTDIACVELDAITGGPMESVLKARALLEETPDSEVVVCNADQAMVWPGDWALGWFRDRGAEGGIPTLRRDTLRHSYVGLDPEVPHKVVAVREKERISDRATIGIYWFRRAAGLLAAADRMMAAGDRAPNGEFYVGPAYNHLDGLILEYPLCEFWSLGEPENLAAYLARDYAAAARD</sequence>
<name>A0ABX2TLU5_9PROT</name>
<dbReference type="RefSeq" id="WP_180286817.1">
    <property type="nucleotide sequence ID" value="NZ_JABFDB010000051.1"/>
</dbReference>
<keyword evidence="1" id="KW-0460">Magnesium</keyword>
<dbReference type="Proteomes" id="UP000584642">
    <property type="component" value="Unassembled WGS sequence"/>
</dbReference>
<keyword evidence="4" id="KW-1185">Reference proteome</keyword>
<feature type="domain" description="MobA-like NTP transferase" evidence="2">
    <location>
        <begin position="11"/>
        <end position="120"/>
    </location>
</feature>
<proteinExistence type="predicted"/>
<dbReference type="InterPro" id="IPR025877">
    <property type="entry name" value="MobA-like_NTP_Trfase"/>
</dbReference>
<accession>A0ABX2TLU5</accession>